<dbReference type="InterPro" id="IPR054220">
    <property type="entry name" value="DUF6940"/>
</dbReference>
<keyword evidence="2" id="KW-1185">Reference proteome</keyword>
<dbReference type="EMBL" id="QXHD01000004">
    <property type="protein sequence ID" value="NEZ57480.1"/>
    <property type="molecule type" value="Genomic_DNA"/>
</dbReference>
<comment type="caution">
    <text evidence="1">The sequence shown here is derived from an EMBL/GenBank/DDBJ whole genome shotgun (WGS) entry which is preliminary data.</text>
</comment>
<evidence type="ECO:0000313" key="1">
    <source>
        <dbReference type="EMBL" id="NEZ57480.1"/>
    </source>
</evidence>
<organism evidence="1 2">
    <name type="scientific">Adonisia turfae CCMR0081</name>
    <dbReference type="NCBI Taxonomy" id="2292702"/>
    <lineage>
        <taxon>Bacteria</taxon>
        <taxon>Bacillati</taxon>
        <taxon>Cyanobacteriota</taxon>
        <taxon>Adonisia</taxon>
        <taxon>Adonisia turfae</taxon>
    </lineage>
</organism>
<name>A0A6M0RNL7_9CYAN</name>
<dbReference type="Pfam" id="PF22086">
    <property type="entry name" value="DUF6940"/>
    <property type="match status" value="1"/>
</dbReference>
<reference evidence="1 2" key="1">
    <citation type="journal article" date="2020" name="Microb. Ecol.">
        <title>Ecogenomics of the Marine Benthic Filamentous Cyanobacterium Adonisia.</title>
        <authorList>
            <person name="Walter J.M."/>
            <person name="Coutinho F.H."/>
            <person name="Leomil L."/>
            <person name="Hargreaves P.I."/>
            <person name="Campeao M.E."/>
            <person name="Vieira V.V."/>
            <person name="Silva B.S."/>
            <person name="Fistarol G.O."/>
            <person name="Salomon P.S."/>
            <person name="Sawabe T."/>
            <person name="Mino S."/>
            <person name="Hosokawa M."/>
            <person name="Miyashita H."/>
            <person name="Maruyama F."/>
            <person name="van Verk M.C."/>
            <person name="Dutilh B.E."/>
            <person name="Thompson C.C."/>
            <person name="Thompson F.L."/>
        </authorList>
    </citation>
    <scope>NUCLEOTIDE SEQUENCE [LARGE SCALE GENOMIC DNA]</scope>
    <source>
        <strain evidence="1 2">CCMR0081</strain>
    </source>
</reference>
<gene>
    <name evidence="1" type="ORF">DXZ20_17720</name>
</gene>
<dbReference type="AlphaFoldDB" id="A0A6M0RNL7"/>
<proteinExistence type="predicted"/>
<dbReference type="Proteomes" id="UP000481033">
    <property type="component" value="Unassembled WGS sequence"/>
</dbReference>
<sequence length="196" mass="22204">MWNAQCEKSHNLHSLRVVITKNSSPVSYATVIDAWQKDSGFRNFFIDLLAKSPFASFRWETPPITTKTVNTPFECVLIDSPSLSRPPDRQTFSPYFPPDQPVVNFLNLGKDAVLIVPCPTDADGDYSHLGAFVQNAPRPQQHTLWTLVGDTMAQRISDQPVWLSTAGGGVAWLHVRLDNYPKYYHHHPYRQIPESL</sequence>
<dbReference type="RefSeq" id="WP_163699572.1">
    <property type="nucleotide sequence ID" value="NZ_QXHD01000004.1"/>
</dbReference>
<evidence type="ECO:0000313" key="2">
    <source>
        <dbReference type="Proteomes" id="UP000481033"/>
    </source>
</evidence>
<protein>
    <submittedName>
        <fullName evidence="1">Uncharacterized protein</fullName>
    </submittedName>
</protein>
<accession>A0A6M0RNL7</accession>